<dbReference type="SMART" id="SM00240">
    <property type="entry name" value="FHA"/>
    <property type="match status" value="1"/>
</dbReference>
<dbReference type="EnsemblMetazoa" id="AMIN008638-RA">
    <property type="protein sequence ID" value="AMIN008638-PA"/>
    <property type="gene ID" value="AMIN008638"/>
</dbReference>
<dbReference type="Proteomes" id="UP000075920">
    <property type="component" value="Unassembled WGS sequence"/>
</dbReference>
<dbReference type="SUPFAM" id="SSF49879">
    <property type="entry name" value="SMAD/FHA domain"/>
    <property type="match status" value="1"/>
</dbReference>
<dbReference type="InterPro" id="IPR008984">
    <property type="entry name" value="SMAD_FHA_dom_sf"/>
</dbReference>
<feature type="domain" description="FHA" evidence="2">
    <location>
        <begin position="41"/>
        <end position="97"/>
    </location>
</feature>
<keyword evidence="4" id="KW-1185">Reference proteome</keyword>
<feature type="compositionally biased region" description="Basic and acidic residues" evidence="1">
    <location>
        <begin position="193"/>
        <end position="218"/>
    </location>
</feature>
<evidence type="ECO:0000256" key="1">
    <source>
        <dbReference type="SAM" id="MobiDB-lite"/>
    </source>
</evidence>
<dbReference type="AlphaFoldDB" id="A0A182WE42"/>
<reference evidence="4" key="1">
    <citation type="submission" date="2013-03" db="EMBL/GenBank/DDBJ databases">
        <title>The Genome Sequence of Anopheles minimus MINIMUS1.</title>
        <authorList>
            <consortium name="The Broad Institute Genomics Platform"/>
            <person name="Neafsey D.E."/>
            <person name="Walton C."/>
            <person name="Walker B."/>
            <person name="Young S.K."/>
            <person name="Zeng Q."/>
            <person name="Gargeya S."/>
            <person name="Fitzgerald M."/>
            <person name="Haas B."/>
            <person name="Abouelleil A."/>
            <person name="Allen A.W."/>
            <person name="Alvarado L."/>
            <person name="Arachchi H.M."/>
            <person name="Berlin A.M."/>
            <person name="Chapman S.B."/>
            <person name="Gainer-Dewar J."/>
            <person name="Goldberg J."/>
            <person name="Griggs A."/>
            <person name="Gujja S."/>
            <person name="Hansen M."/>
            <person name="Howarth C."/>
            <person name="Imamovic A."/>
            <person name="Ireland A."/>
            <person name="Larimer J."/>
            <person name="McCowan C."/>
            <person name="Murphy C."/>
            <person name="Pearson M."/>
            <person name="Poon T.W."/>
            <person name="Priest M."/>
            <person name="Roberts A."/>
            <person name="Saif S."/>
            <person name="Shea T."/>
            <person name="Sisk P."/>
            <person name="Sykes S."/>
            <person name="Wortman J."/>
            <person name="Nusbaum C."/>
            <person name="Birren B."/>
        </authorList>
    </citation>
    <scope>NUCLEOTIDE SEQUENCE [LARGE SCALE GENOMIC DNA]</scope>
    <source>
        <strain evidence="4">MINIMUS1</strain>
    </source>
</reference>
<dbReference type="InterPro" id="IPR000253">
    <property type="entry name" value="FHA_dom"/>
</dbReference>
<evidence type="ECO:0000313" key="4">
    <source>
        <dbReference type="Proteomes" id="UP000075920"/>
    </source>
</evidence>
<dbReference type="Pfam" id="PF00498">
    <property type="entry name" value="FHA"/>
    <property type="match status" value="1"/>
</dbReference>
<sequence>MAAKDSTETSKECEIALECTNNSHPFKTRILTFPAGGKVEKLIGRYHKKRFSAKEEEILFENRSLSQSHAILFYQDGKLYLKDLCSLNGTYLNEEYIGPEKDDRNEPIARELKTGDILRFGKRRVIPTNGDVVNPIEARLTIKYGTPCEEPNEQLDETLILPSNYTPYEGIDLVETMILSQEPEKEPILVKRKKGEERNSSTKVENSVERGTETKEVDSCSTSTQVSSDELEKQTDCDGCESVSEEFYNYRKGALATIALCLLIIL</sequence>
<dbReference type="STRING" id="112268.A0A182WE42"/>
<evidence type="ECO:0000259" key="2">
    <source>
        <dbReference type="PROSITE" id="PS50006"/>
    </source>
</evidence>
<dbReference type="PANTHER" id="PTHR15715">
    <property type="entry name" value="CENTROSOMAL PROTEIN OF 170 KDA"/>
    <property type="match status" value="1"/>
</dbReference>
<organism evidence="3 4">
    <name type="scientific">Anopheles minimus</name>
    <dbReference type="NCBI Taxonomy" id="112268"/>
    <lineage>
        <taxon>Eukaryota</taxon>
        <taxon>Metazoa</taxon>
        <taxon>Ecdysozoa</taxon>
        <taxon>Arthropoda</taxon>
        <taxon>Hexapoda</taxon>
        <taxon>Insecta</taxon>
        <taxon>Pterygota</taxon>
        <taxon>Neoptera</taxon>
        <taxon>Endopterygota</taxon>
        <taxon>Diptera</taxon>
        <taxon>Nematocera</taxon>
        <taxon>Culicoidea</taxon>
        <taxon>Culicidae</taxon>
        <taxon>Anophelinae</taxon>
        <taxon>Anopheles</taxon>
    </lineage>
</organism>
<protein>
    <submittedName>
        <fullName evidence="3">FHA domain-containing protein</fullName>
    </submittedName>
</protein>
<feature type="region of interest" description="Disordered" evidence="1">
    <location>
        <begin position="193"/>
        <end position="235"/>
    </location>
</feature>
<dbReference type="VEuPathDB" id="VectorBase:AMIN008638"/>
<evidence type="ECO:0000313" key="3">
    <source>
        <dbReference type="EnsemblMetazoa" id="AMIN008638-PA"/>
    </source>
</evidence>
<dbReference type="PROSITE" id="PS50006">
    <property type="entry name" value="FHA_DOMAIN"/>
    <property type="match status" value="1"/>
</dbReference>
<feature type="compositionally biased region" description="Polar residues" evidence="1">
    <location>
        <begin position="219"/>
        <end position="228"/>
    </location>
</feature>
<accession>A0A182WE42</accession>
<dbReference type="Gene3D" id="2.60.200.20">
    <property type="match status" value="1"/>
</dbReference>
<reference evidence="3" key="2">
    <citation type="submission" date="2020-05" db="UniProtKB">
        <authorList>
            <consortium name="EnsemblMetazoa"/>
        </authorList>
    </citation>
    <scope>IDENTIFICATION</scope>
    <source>
        <strain evidence="3">MINIMUS1</strain>
    </source>
</reference>
<dbReference type="InterPro" id="IPR051176">
    <property type="entry name" value="Cent_Immune-Sig_Mod"/>
</dbReference>
<name>A0A182WE42_9DIPT</name>
<dbReference type="PANTHER" id="PTHR15715:SF37">
    <property type="entry name" value="LD47843P"/>
    <property type="match status" value="1"/>
</dbReference>
<proteinExistence type="predicted"/>